<dbReference type="GO" id="GO:0020037">
    <property type="term" value="F:heme binding"/>
    <property type="evidence" value="ECO:0007669"/>
    <property type="project" value="InterPro"/>
</dbReference>
<dbReference type="AlphaFoldDB" id="A0A443Q8H2"/>
<gene>
    <name evidence="2" type="ORF">B4U80_11168</name>
</gene>
<dbReference type="VEuPathDB" id="VectorBase:LDEU014606"/>
<evidence type="ECO:0000256" key="1">
    <source>
        <dbReference type="ARBA" id="ARBA00023033"/>
    </source>
</evidence>
<dbReference type="Proteomes" id="UP000288716">
    <property type="component" value="Unassembled WGS sequence"/>
</dbReference>
<name>A0A443Q8H2_9ACAR</name>
<evidence type="ECO:0000313" key="2">
    <source>
        <dbReference type="EMBL" id="RWR99289.1"/>
    </source>
</evidence>
<organism evidence="2 3">
    <name type="scientific">Leptotrombidium deliense</name>
    <dbReference type="NCBI Taxonomy" id="299467"/>
    <lineage>
        <taxon>Eukaryota</taxon>
        <taxon>Metazoa</taxon>
        <taxon>Ecdysozoa</taxon>
        <taxon>Arthropoda</taxon>
        <taxon>Chelicerata</taxon>
        <taxon>Arachnida</taxon>
        <taxon>Acari</taxon>
        <taxon>Acariformes</taxon>
        <taxon>Trombidiformes</taxon>
        <taxon>Prostigmata</taxon>
        <taxon>Anystina</taxon>
        <taxon>Parasitengona</taxon>
        <taxon>Trombiculoidea</taxon>
        <taxon>Trombiculidae</taxon>
        <taxon>Leptotrombidium</taxon>
    </lineage>
</organism>
<keyword evidence="1" id="KW-0503">Monooxygenase</keyword>
<feature type="non-terminal residue" evidence="2">
    <location>
        <position position="27"/>
    </location>
</feature>
<dbReference type="SUPFAM" id="SSF48264">
    <property type="entry name" value="Cytochrome P450"/>
    <property type="match status" value="1"/>
</dbReference>
<proteinExistence type="predicted"/>
<reference evidence="2 3" key="1">
    <citation type="journal article" date="2018" name="Gigascience">
        <title>Genomes of trombidid mites reveal novel predicted allergens and laterally-transferred genes associated with secondary metabolism.</title>
        <authorList>
            <person name="Dong X."/>
            <person name="Chaisiri K."/>
            <person name="Xia D."/>
            <person name="Armstrong S.D."/>
            <person name="Fang Y."/>
            <person name="Donnelly M.J."/>
            <person name="Kadowaki T."/>
            <person name="McGarry J.W."/>
            <person name="Darby A.C."/>
            <person name="Makepeace B.L."/>
        </authorList>
    </citation>
    <scope>NUCLEOTIDE SEQUENCE [LARGE SCALE GENOMIC DNA]</scope>
    <source>
        <strain evidence="2">UoL-UT</strain>
    </source>
</reference>
<keyword evidence="3" id="KW-1185">Reference proteome</keyword>
<keyword evidence="1" id="KW-0560">Oxidoreductase</keyword>
<protein>
    <submittedName>
        <fullName evidence="2">Uncharacterized protein</fullName>
    </submittedName>
</protein>
<dbReference type="GO" id="GO:0005506">
    <property type="term" value="F:iron ion binding"/>
    <property type="evidence" value="ECO:0007669"/>
    <property type="project" value="InterPro"/>
</dbReference>
<comment type="caution">
    <text evidence="2">The sequence shown here is derived from an EMBL/GenBank/DDBJ whole genome shotgun (WGS) entry which is preliminary data.</text>
</comment>
<dbReference type="GO" id="GO:0004497">
    <property type="term" value="F:monooxygenase activity"/>
    <property type="evidence" value="ECO:0007669"/>
    <property type="project" value="UniProtKB-KW"/>
</dbReference>
<accession>A0A443Q8H2</accession>
<dbReference type="EMBL" id="NCKV01064451">
    <property type="protein sequence ID" value="RWR99289.1"/>
    <property type="molecule type" value="Genomic_DNA"/>
</dbReference>
<evidence type="ECO:0000313" key="3">
    <source>
        <dbReference type="Proteomes" id="UP000288716"/>
    </source>
</evidence>
<dbReference type="GO" id="GO:0016705">
    <property type="term" value="F:oxidoreductase activity, acting on paired donors, with incorporation or reduction of molecular oxygen"/>
    <property type="evidence" value="ECO:0007669"/>
    <property type="project" value="InterPro"/>
</dbReference>
<dbReference type="InterPro" id="IPR036396">
    <property type="entry name" value="Cyt_P450_sf"/>
</dbReference>
<dbReference type="Gene3D" id="1.10.630.10">
    <property type="entry name" value="Cytochrome P450"/>
    <property type="match status" value="1"/>
</dbReference>
<sequence length="27" mass="3139">MCIKEALRLYPSVPLFARKITEEIDVC</sequence>